<comment type="caution">
    <text evidence="5">The sequence shown here is derived from an EMBL/GenBank/DDBJ whole genome shotgun (WGS) entry which is preliminary data.</text>
</comment>
<dbReference type="Gene3D" id="3.90.1150.10">
    <property type="entry name" value="Aspartate Aminotransferase, domain 1"/>
    <property type="match status" value="1"/>
</dbReference>
<dbReference type="InterPro" id="IPR015422">
    <property type="entry name" value="PyrdxlP-dep_Trfase_small"/>
</dbReference>
<keyword evidence="5" id="KW-0032">Aminotransferase</keyword>
<dbReference type="PANTHER" id="PTHR43094">
    <property type="entry name" value="AMINOTRANSFERASE"/>
    <property type="match status" value="1"/>
</dbReference>
<evidence type="ECO:0000256" key="3">
    <source>
        <dbReference type="ARBA" id="ARBA00022898"/>
    </source>
</evidence>
<dbReference type="PANTHER" id="PTHR43094:SF1">
    <property type="entry name" value="AMINOTRANSFERASE CLASS-III"/>
    <property type="match status" value="1"/>
</dbReference>
<comment type="cofactor">
    <cofactor evidence="1">
        <name>pyridoxal 5'-phosphate</name>
        <dbReference type="ChEBI" id="CHEBI:597326"/>
    </cofactor>
</comment>
<dbReference type="PROSITE" id="PS00600">
    <property type="entry name" value="AA_TRANSFER_CLASS_3"/>
    <property type="match status" value="1"/>
</dbReference>
<evidence type="ECO:0000256" key="1">
    <source>
        <dbReference type="ARBA" id="ARBA00001933"/>
    </source>
</evidence>
<evidence type="ECO:0000256" key="4">
    <source>
        <dbReference type="RuleBase" id="RU003560"/>
    </source>
</evidence>
<dbReference type="CDD" id="cd00610">
    <property type="entry name" value="OAT_like"/>
    <property type="match status" value="1"/>
</dbReference>
<evidence type="ECO:0000313" key="5">
    <source>
        <dbReference type="EMBL" id="MDQ0469935.1"/>
    </source>
</evidence>
<dbReference type="InterPro" id="IPR049704">
    <property type="entry name" value="Aminotrans_3_PPA_site"/>
</dbReference>
<keyword evidence="6" id="KW-1185">Reference proteome</keyword>
<dbReference type="Proteomes" id="UP001242480">
    <property type="component" value="Unassembled WGS sequence"/>
</dbReference>
<dbReference type="GO" id="GO:0008483">
    <property type="term" value="F:transaminase activity"/>
    <property type="evidence" value="ECO:0007669"/>
    <property type="project" value="UniProtKB-KW"/>
</dbReference>
<keyword evidence="5" id="KW-0808">Transferase</keyword>
<dbReference type="Pfam" id="PF00202">
    <property type="entry name" value="Aminotran_3"/>
    <property type="match status" value="1"/>
</dbReference>
<comment type="similarity">
    <text evidence="2 4">Belongs to the class-III pyridoxal-phosphate-dependent aminotransferase family.</text>
</comment>
<dbReference type="InterPro" id="IPR015424">
    <property type="entry name" value="PyrdxlP-dep_Trfase"/>
</dbReference>
<dbReference type="EMBL" id="JAUSVX010000005">
    <property type="protein sequence ID" value="MDQ0469935.1"/>
    <property type="molecule type" value="Genomic_DNA"/>
</dbReference>
<sequence>MKDAGRADWDDEVPISDHDRLDVVSGAGCWIVDGEQRRLFDAGSGHSCVNLGYANEALIEAAARSYRRLAYCSPEHRCRPVLDLSARLSQLLGGGYRLRYAATGGGANELAIEIARRFWLHHGRPGKRLILALDRGYHGSTGSASFASGPGVLQSPLVDRSPEVQHVAAARNPADGTARSLAALQDGLEARIAVAGPDRIAAVLVEPVAFAGGVIVPPAGFLEMLAGLCRRHAILLIVDEVITGFGRSGRWFAFQHAEGVRPDIVTMGKGITSAYFPLSAAAVSEPIHETFRTPGNAMSKVITMAGHPVGCDVALEVIAIMERDGLVERVARNAERHLSKLAALRDVPALRDVRGLGHMWGLEFTGPGDGAAAARAIAERCFAAGVLVLHADNVIRINPPLVATEGEIAFLVETLSAAVRAEAGVRRGAART</sequence>
<proteinExistence type="inferred from homology"/>
<reference evidence="5 6" key="1">
    <citation type="submission" date="2023-07" db="EMBL/GenBank/DDBJ databases">
        <title>Genomic Encyclopedia of Type Strains, Phase IV (KMG-IV): sequencing the most valuable type-strain genomes for metagenomic binning, comparative biology and taxonomic classification.</title>
        <authorList>
            <person name="Goeker M."/>
        </authorList>
    </citation>
    <scope>NUCLEOTIDE SEQUENCE [LARGE SCALE GENOMIC DNA]</scope>
    <source>
        <strain evidence="5 6">DSM 19619</strain>
    </source>
</reference>
<dbReference type="PIRSF" id="PIRSF000521">
    <property type="entry name" value="Transaminase_4ab_Lys_Orn"/>
    <property type="match status" value="1"/>
</dbReference>
<dbReference type="InterPro" id="IPR015421">
    <property type="entry name" value="PyrdxlP-dep_Trfase_major"/>
</dbReference>
<keyword evidence="3 4" id="KW-0663">Pyridoxal phosphate</keyword>
<organism evidence="5 6">
    <name type="scientific">Labrys wisconsinensis</name>
    <dbReference type="NCBI Taxonomy" id="425677"/>
    <lineage>
        <taxon>Bacteria</taxon>
        <taxon>Pseudomonadati</taxon>
        <taxon>Pseudomonadota</taxon>
        <taxon>Alphaproteobacteria</taxon>
        <taxon>Hyphomicrobiales</taxon>
        <taxon>Xanthobacteraceae</taxon>
        <taxon>Labrys</taxon>
    </lineage>
</organism>
<protein>
    <submittedName>
        <fullName evidence="5">Adenosylmethionine-8-amino-7-oxononanoate aminotransferase</fullName>
    </submittedName>
</protein>
<dbReference type="Gene3D" id="3.40.640.10">
    <property type="entry name" value="Type I PLP-dependent aspartate aminotransferase-like (Major domain)"/>
    <property type="match status" value="1"/>
</dbReference>
<dbReference type="InterPro" id="IPR005814">
    <property type="entry name" value="Aminotrans_3"/>
</dbReference>
<accession>A0ABU0J8K5</accession>
<evidence type="ECO:0000256" key="2">
    <source>
        <dbReference type="ARBA" id="ARBA00008954"/>
    </source>
</evidence>
<dbReference type="SUPFAM" id="SSF53383">
    <property type="entry name" value="PLP-dependent transferases"/>
    <property type="match status" value="1"/>
</dbReference>
<dbReference type="RefSeq" id="WP_307273208.1">
    <property type="nucleotide sequence ID" value="NZ_JAUSVX010000005.1"/>
</dbReference>
<evidence type="ECO:0000313" key="6">
    <source>
        <dbReference type="Proteomes" id="UP001242480"/>
    </source>
</evidence>
<name>A0ABU0J8K5_9HYPH</name>
<gene>
    <name evidence="5" type="ORF">QO011_002951</name>
</gene>